<feature type="domain" description="Peptidase M15A C-terminal" evidence="1">
    <location>
        <begin position="16"/>
        <end position="115"/>
    </location>
</feature>
<dbReference type="Gene3D" id="3.30.1380.10">
    <property type="match status" value="1"/>
</dbReference>
<dbReference type="InterPro" id="IPR009045">
    <property type="entry name" value="Zn_M74/Hedgehog-like"/>
</dbReference>
<dbReference type="AlphaFoldDB" id="A0A0F9PXR5"/>
<name>A0A0F9PXR5_9ZZZZ</name>
<dbReference type="SUPFAM" id="SSF55166">
    <property type="entry name" value="Hedgehog/DD-peptidase"/>
    <property type="match status" value="1"/>
</dbReference>
<gene>
    <name evidence="2" type="ORF">LCGC14_1083600</name>
</gene>
<reference evidence="2" key="1">
    <citation type="journal article" date="2015" name="Nature">
        <title>Complex archaea that bridge the gap between prokaryotes and eukaryotes.</title>
        <authorList>
            <person name="Spang A."/>
            <person name="Saw J.H."/>
            <person name="Jorgensen S.L."/>
            <person name="Zaremba-Niedzwiedzka K."/>
            <person name="Martijn J."/>
            <person name="Lind A.E."/>
            <person name="van Eijk R."/>
            <person name="Schleper C."/>
            <person name="Guy L."/>
            <person name="Ettema T.J."/>
        </authorList>
    </citation>
    <scope>NUCLEOTIDE SEQUENCE</scope>
</reference>
<dbReference type="Pfam" id="PF08291">
    <property type="entry name" value="Peptidase_M15_3"/>
    <property type="match status" value="1"/>
</dbReference>
<dbReference type="EMBL" id="LAZR01004760">
    <property type="protein sequence ID" value="KKN05806.1"/>
    <property type="molecule type" value="Genomic_DNA"/>
</dbReference>
<sequence length="169" mass="19386">MVKRIIVPGSYRLSPNFQVREFTRSDTAKTFGIDNFIYKDELPLYLDLAVMLQAGRDHFGSSFRINSGKRSPKLNRKVGGSPTSAHKVNKKKGWVAADFWTARVTLAEVFDWYRLKSGLPFDQIILEYGRQSRHNYDDVIHLGRANEPRRMALVGSTHNRSGYIRVPVE</sequence>
<proteinExistence type="predicted"/>
<evidence type="ECO:0000259" key="1">
    <source>
        <dbReference type="Pfam" id="PF08291"/>
    </source>
</evidence>
<accession>A0A0F9PXR5</accession>
<dbReference type="InterPro" id="IPR013230">
    <property type="entry name" value="Peptidase_M15A_C"/>
</dbReference>
<protein>
    <recommendedName>
        <fullName evidence="1">Peptidase M15A C-terminal domain-containing protein</fullName>
    </recommendedName>
</protein>
<organism evidence="2">
    <name type="scientific">marine sediment metagenome</name>
    <dbReference type="NCBI Taxonomy" id="412755"/>
    <lineage>
        <taxon>unclassified sequences</taxon>
        <taxon>metagenomes</taxon>
        <taxon>ecological metagenomes</taxon>
    </lineage>
</organism>
<comment type="caution">
    <text evidence="2">The sequence shown here is derived from an EMBL/GenBank/DDBJ whole genome shotgun (WGS) entry which is preliminary data.</text>
</comment>
<evidence type="ECO:0000313" key="2">
    <source>
        <dbReference type="EMBL" id="KKN05806.1"/>
    </source>
</evidence>